<reference evidence="2 3" key="2">
    <citation type="journal article" date="2010" name="Stand. Genomic Sci.">
        <title>Complete genome sequence of Syntrophothermus lipocalidus type strain (TGB-C1).</title>
        <authorList>
            <person name="Djao O.D."/>
            <person name="Zhang X."/>
            <person name="Lucas S."/>
            <person name="Lapidus A."/>
            <person name="Del Rio T.G."/>
            <person name="Nolan M."/>
            <person name="Tice H."/>
            <person name="Cheng J.F."/>
            <person name="Han C."/>
            <person name="Tapia R."/>
            <person name="Goodwin L."/>
            <person name="Pitluck S."/>
            <person name="Liolios K."/>
            <person name="Ivanova N."/>
            <person name="Mavromatis K."/>
            <person name="Mikhailova N."/>
            <person name="Ovchinnikova G."/>
            <person name="Pati A."/>
            <person name="Brambilla E."/>
            <person name="Chen A."/>
            <person name="Palaniappan K."/>
            <person name="Land M."/>
            <person name="Hauser L."/>
            <person name="Chang Y.J."/>
            <person name="Jeffries C.D."/>
            <person name="Rohde M."/>
            <person name="Sikorski J."/>
            <person name="Spring S."/>
            <person name="Goker M."/>
            <person name="Detter J.C."/>
            <person name="Woyke T."/>
            <person name="Bristow J."/>
            <person name="Eisen J.A."/>
            <person name="Markowitz V."/>
            <person name="Hugenholtz P."/>
            <person name="Kyrpides N.C."/>
            <person name="Klenk H.P."/>
        </authorList>
    </citation>
    <scope>NUCLEOTIDE SEQUENCE [LARGE SCALE GENOMIC DNA]</scope>
    <source>
        <strain evidence="3">DSM 12680 / TGB-C1</strain>
    </source>
</reference>
<dbReference type="Pfam" id="PF21686">
    <property type="entry name" value="LigD_Prim-Pol"/>
    <property type="match status" value="1"/>
</dbReference>
<dbReference type="PANTHER" id="PTHR42705">
    <property type="entry name" value="BIFUNCTIONAL NON-HOMOLOGOUS END JOINING PROTEIN LIGD"/>
    <property type="match status" value="1"/>
</dbReference>
<dbReference type="KEGG" id="slp:Slip_1510"/>
<dbReference type="PANTHER" id="PTHR42705:SF2">
    <property type="entry name" value="BIFUNCTIONAL NON-HOMOLOGOUS END JOINING PROTEIN LIGD"/>
    <property type="match status" value="1"/>
</dbReference>
<dbReference type="HOGENOM" id="CLU_008325_1_1_9"/>
<dbReference type="STRING" id="643648.Slip_1510"/>
<dbReference type="AlphaFoldDB" id="D7CNI8"/>
<evidence type="ECO:0000259" key="1">
    <source>
        <dbReference type="Pfam" id="PF21686"/>
    </source>
</evidence>
<evidence type="ECO:0000313" key="3">
    <source>
        <dbReference type="Proteomes" id="UP000000378"/>
    </source>
</evidence>
<proteinExistence type="predicted"/>
<dbReference type="CDD" id="cd04861">
    <property type="entry name" value="LigD_Pol_like"/>
    <property type="match status" value="1"/>
</dbReference>
<dbReference type="EMBL" id="CP002048">
    <property type="protein sequence ID" value="ADI02273.1"/>
    <property type="molecule type" value="Genomic_DNA"/>
</dbReference>
<dbReference type="InterPro" id="IPR014145">
    <property type="entry name" value="LigD_pol_dom"/>
</dbReference>
<accession>D7CNI8</accession>
<dbReference type="NCBIfam" id="TIGR02778">
    <property type="entry name" value="ligD_pol"/>
    <property type="match status" value="1"/>
</dbReference>
<sequence>MCLPVVVVEGEKLELTNLSKVMWPEENITKADFIDYCVRIAPYILPHLKDRPLVFTRYPDGIYGKAFYQKNVPDYAPDWLMTYDEEINDGNRRKLVRYVLIKDLKSLVWAANQASLEMHPWLSRAGTIDHPDFVVFDLDPMENTGFEDARQLALALKRLLEMEGLKGFPKTSGATGLQVYVPVEARYTYRQVRTFAEFFCRVLEKTFPEKATTERSIKDRRGKVYLDYLQNVKGKTLIAPYSPRPLAEATVSAPVTWDELESGAVPSMFKIRNMAERLEKMGDLFRGVLEEKQRIDRRLQ</sequence>
<dbReference type="Proteomes" id="UP000000378">
    <property type="component" value="Chromosome"/>
</dbReference>
<feature type="domain" description="DNA ligase D polymerase" evidence="1">
    <location>
        <begin position="29"/>
        <end position="285"/>
    </location>
</feature>
<gene>
    <name evidence="2" type="ordered locus">Slip_1510</name>
</gene>
<keyword evidence="3" id="KW-1185">Reference proteome</keyword>
<reference evidence="3" key="1">
    <citation type="journal article" date="2010" name="Stand. Genomic Sci.">
        <title>Complete genome sequence of Syntrophothermus lipocalidus type strain (TGB-C1T).</title>
        <authorList>
            <consortium name="US DOE Joint Genome Institute (JGI-PGF)"/>
            <person name="Djao O."/>
            <person name="Zhang X."/>
            <person name="Lucas S."/>
            <person name="Lapidus A."/>
            <person name="Glavina Del Rio T."/>
            <person name="Nolan M."/>
            <person name="Tice H."/>
            <person name="Cheng J."/>
            <person name="Han C."/>
            <person name="Tapia R."/>
            <person name="Goodwin L."/>
            <person name="Pitluck S."/>
            <person name="Liolios K."/>
            <person name="Ivanova N."/>
            <person name="Mavromatis K."/>
            <person name="Mikhailova N."/>
            <person name="Ovchinnikova G."/>
            <person name="Pati A."/>
            <person name="Brambilla E."/>
            <person name="Chen A."/>
            <person name="Palaniappan K."/>
            <person name="Land M."/>
            <person name="Hauser L."/>
            <person name="Chang Y."/>
            <person name="Jeffries C."/>
            <person name="Rohde M."/>
            <person name="Sikorski J."/>
            <person name="Spring S."/>
            <person name="Goker M."/>
            <person name="Detter J."/>
            <person name="Woyke T."/>
            <person name="Bristow J."/>
            <person name="Eisen J."/>
            <person name="Markowitz V."/>
            <person name="Hugenholtz P."/>
            <person name="Kyrpides N."/>
            <person name="Klenk H."/>
        </authorList>
    </citation>
    <scope>NUCLEOTIDE SEQUENCE [LARGE SCALE GENOMIC DNA]</scope>
    <source>
        <strain evidence="3">DSM 12680 / TGB-C1</strain>
    </source>
</reference>
<dbReference type="InterPro" id="IPR052171">
    <property type="entry name" value="NHEJ_LigD"/>
</dbReference>
<name>D7CNI8_SYNLT</name>
<dbReference type="Gene3D" id="3.90.920.10">
    <property type="entry name" value="DNA primase, PRIM domain"/>
    <property type="match status" value="1"/>
</dbReference>
<dbReference type="eggNOG" id="COG3285">
    <property type="taxonomic scope" value="Bacteria"/>
</dbReference>
<protein>
    <submittedName>
        <fullName evidence="2">DNA polymerase LigD, polymerase domain protein</fullName>
    </submittedName>
</protein>
<evidence type="ECO:0000313" key="2">
    <source>
        <dbReference type="EMBL" id="ADI02273.1"/>
    </source>
</evidence>
<organism evidence="2 3">
    <name type="scientific">Syntrophothermus lipocalidus (strain DSM 12680 / TGB-C1)</name>
    <dbReference type="NCBI Taxonomy" id="643648"/>
    <lineage>
        <taxon>Bacteria</taxon>
        <taxon>Bacillati</taxon>
        <taxon>Bacillota</taxon>
        <taxon>Clostridia</taxon>
        <taxon>Eubacteriales</taxon>
        <taxon>Syntrophomonadaceae</taxon>
        <taxon>Syntrophothermus</taxon>
    </lineage>
</organism>